<dbReference type="AlphaFoldDB" id="A0A8S9IVI2"/>
<organism evidence="1">
    <name type="scientific">Brassica cretica</name>
    <name type="common">Mustard</name>
    <dbReference type="NCBI Taxonomy" id="69181"/>
    <lineage>
        <taxon>Eukaryota</taxon>
        <taxon>Viridiplantae</taxon>
        <taxon>Streptophyta</taxon>
        <taxon>Embryophyta</taxon>
        <taxon>Tracheophyta</taxon>
        <taxon>Spermatophyta</taxon>
        <taxon>Magnoliopsida</taxon>
        <taxon>eudicotyledons</taxon>
        <taxon>Gunneridae</taxon>
        <taxon>Pentapetalae</taxon>
        <taxon>rosids</taxon>
        <taxon>malvids</taxon>
        <taxon>Brassicales</taxon>
        <taxon>Brassicaceae</taxon>
        <taxon>Brassiceae</taxon>
        <taxon>Brassica</taxon>
    </lineage>
</organism>
<evidence type="ECO:0000313" key="1">
    <source>
        <dbReference type="EMBL" id="KAF2573472.1"/>
    </source>
</evidence>
<dbReference type="EMBL" id="QGKY02001015">
    <property type="protein sequence ID" value="KAF2573472.1"/>
    <property type="molecule type" value="Genomic_DNA"/>
</dbReference>
<reference evidence="1" key="1">
    <citation type="submission" date="2019-12" db="EMBL/GenBank/DDBJ databases">
        <title>Genome sequencing and annotation of Brassica cretica.</title>
        <authorList>
            <person name="Studholme D.J."/>
            <person name="Sarris P.F."/>
        </authorList>
    </citation>
    <scope>NUCLEOTIDE SEQUENCE</scope>
    <source>
        <strain evidence="1">PFS-102/07</strain>
        <tissue evidence="1">Leaf</tissue>
    </source>
</reference>
<accession>A0A8S9IVI2</accession>
<proteinExistence type="predicted"/>
<sequence>MPPLTQRGSATVPNHLTNNPLHTLFTWYKILIPSSTAPANSISITPVKFKTASMDTIPENWTSKVPASPPPKFRRSTTPVPWIRKKGFAAPMLCQIAAASTIVYIFYHPRQWTPTSLPSKFGHFAGSLNANFSKRSGRWYFAFSGGLSRQLDAHFVECRQHRDYGNQRHYILKTTSKKPSITKAVKWSSLPYPLIPFLMSFYAISNPVPPVCYILKIT</sequence>
<name>A0A8S9IVI2_BRACR</name>
<protein>
    <submittedName>
        <fullName evidence="1">Uncharacterized protein</fullName>
    </submittedName>
</protein>
<gene>
    <name evidence="1" type="ORF">F2Q70_00000100</name>
</gene>
<comment type="caution">
    <text evidence="1">The sequence shown here is derived from an EMBL/GenBank/DDBJ whole genome shotgun (WGS) entry which is preliminary data.</text>
</comment>